<accession>U6KR22</accession>
<feature type="region of interest" description="Disordered" evidence="2">
    <location>
        <begin position="1037"/>
        <end position="1070"/>
    </location>
</feature>
<proteinExistence type="predicted"/>
<evidence type="ECO:0000256" key="1">
    <source>
        <dbReference type="SAM" id="Coils"/>
    </source>
</evidence>
<reference evidence="5" key="1">
    <citation type="submission" date="2013-10" db="EMBL/GenBank/DDBJ databases">
        <title>Genomic analysis of the causative agents of coccidiosis in chickens.</title>
        <authorList>
            <person name="Reid A.J."/>
            <person name="Blake D."/>
            <person name="Billington K."/>
            <person name="Browne H."/>
            <person name="Dunn M."/>
            <person name="Hung S."/>
            <person name="Kawahara F."/>
            <person name="Miranda-Saavedra D."/>
            <person name="Mourier T."/>
            <person name="Nagra H."/>
            <person name="Otto T.D."/>
            <person name="Rawlings N."/>
            <person name="Sanchez A."/>
            <person name="Sanders M."/>
            <person name="Subramaniam C."/>
            <person name="Tay Y."/>
            <person name="Dear P."/>
            <person name="Doerig C."/>
            <person name="Gruber A."/>
            <person name="Parkinson J."/>
            <person name="Shirley M."/>
            <person name="Wan K.L."/>
            <person name="Berriman M."/>
            <person name="Tomley F."/>
            <person name="Pain A."/>
        </authorList>
    </citation>
    <scope>NUCLEOTIDE SEQUENCE [LARGE SCALE GENOMIC DNA]</scope>
    <source>
        <strain evidence="5">Houghton</strain>
    </source>
</reference>
<evidence type="ECO:0000256" key="3">
    <source>
        <dbReference type="SAM" id="Phobius"/>
    </source>
</evidence>
<dbReference type="OMA" id="FPWARER"/>
<evidence type="ECO:0000313" key="5">
    <source>
        <dbReference type="EMBL" id="CDJ40562.1"/>
    </source>
</evidence>
<feature type="coiled-coil region" evidence="1">
    <location>
        <begin position="614"/>
        <end position="641"/>
    </location>
</feature>
<dbReference type="AlphaFoldDB" id="U6KR22"/>
<keyword evidence="3" id="KW-0812">Transmembrane</keyword>
<dbReference type="PANTHER" id="PTHR33987">
    <property type="entry name" value="CALCINEURIN-LIKE METALLO-PHOSPHOESTERASE SUPERFAMILY PROTEIN"/>
    <property type="match status" value="1"/>
</dbReference>
<dbReference type="Gene3D" id="3.60.21.70">
    <property type="entry name" value="PhoD-like phosphatase"/>
    <property type="match status" value="1"/>
</dbReference>
<gene>
    <name evidence="5" type="ORF">ETH_00019995</name>
</gene>
<dbReference type="RefSeq" id="XP_013231312.1">
    <property type="nucleotide sequence ID" value="XM_013375858.1"/>
</dbReference>
<name>U6KR22_EIMTE</name>
<keyword evidence="3" id="KW-1133">Transmembrane helix</keyword>
<dbReference type="InterPro" id="IPR018946">
    <property type="entry name" value="PhoD-like_MPP"/>
</dbReference>
<evidence type="ECO:0000256" key="2">
    <source>
        <dbReference type="SAM" id="MobiDB-lite"/>
    </source>
</evidence>
<keyword evidence="1" id="KW-0175">Coiled coil</keyword>
<dbReference type="VEuPathDB" id="ToxoDB:ETH_00019995"/>
<dbReference type="OrthoDB" id="10266805at2759"/>
<dbReference type="GeneID" id="25253127"/>
<dbReference type="InterPro" id="IPR038607">
    <property type="entry name" value="PhoD-like_sf"/>
</dbReference>
<feature type="compositionally biased region" description="Polar residues" evidence="2">
    <location>
        <begin position="1037"/>
        <end position="1056"/>
    </location>
</feature>
<dbReference type="InterPro" id="IPR029052">
    <property type="entry name" value="Metallo-depent_PP-like"/>
</dbReference>
<dbReference type="Pfam" id="PF09423">
    <property type="entry name" value="PhoD"/>
    <property type="match status" value="1"/>
</dbReference>
<sequence length="1070" mass="120608">MKSRNLYGPVNLSNVKATWGGSTGGVSAVRFVCRLSLLILFNGGVVLSKDVPEALSQEGSSKLAAGAYRAPATFEGEEKWDQSYTFNPSPAFWKPFESFHVSSFPPHDLGHHPLEPHRLIFASCNRQPEGLDEEHDLEGRRVWKYISRRKPRAFLWMGDNVYADHMQLPTAKDSRNFLWKLSEGKKPIPPPGLIAAYNSQLANNEYREFLKRVPAVVGTWDDHDMGEDNANKMYSFKYESKEAMLDFLGVSRSEAIRSLEWRGVYSSHQIYLGEDLTVKLIFLDLRFEKDSWWLMDLGDMLGEQQWAWLQQELQMSTADVNVIVSSLQAFANHRLVTETWSHFPWARERLFALLAGSAAKTPIILSGDTHYAEFAAVHCQRLPENWCLNEPEARSFLTAFHNLTTGNPTPLQQLRRLADSDGDELNMVLKQEQAEGHKTSSGCDPSLQCCIPLHTESPLFRWIPRHLPFFLLALFRVATKPNVFAPRQEWRRPRAPAFSGAFPAPPFAPDEVEQDGWLSEDQSNNTGPRLLYTERNFGELEFIENPLHIVLFPSVDESAASQQDVALQSSGGGPGSTVQLLRVREKSETLRDIHHRRQQKRPLNLHRKLTRSLSVKFQDKLQKYKEQRKRLVNELQTKLYERATVLERLMDLSHDFETYTWSALGDNAILFSRLLQLHSALLVSHACEDEGSDGVDINLTRTRNKLFGSCSLLTPWSAVSGVPKSKSLVDSVFRWLWDKIFELDSRRKAYRNSLPFGDAAVLRLSAATDQLARMSAKLRAARLASAAASRRLLPHKIIHTRFLAVKKSHSLTSKEGKVMHRLLVHGLFSAASDGLLRRACMQLQSPRRQQQREEINELFHRGVASQPADSGAFADLDADLHLVCTVVDIPAVHRQPSAGKASLPPLEEGISVTDRGARAVADSWMLVELLETKTWILSRTFDAVTGHLAKEKLLSSFASKQRERHGGIGQWTCQGWRGPTESRMYLCHLCILIASLLALGLVSIVIIGIILLVCKVVAWALAFLRAICRGRGAMLSKHTSTVPTGQRVKNSPQHRLSMSKMPSVDWVPSQ</sequence>
<keyword evidence="6" id="KW-1185">Reference proteome</keyword>
<evidence type="ECO:0000313" key="6">
    <source>
        <dbReference type="Proteomes" id="UP000030747"/>
    </source>
</evidence>
<dbReference type="EMBL" id="HG675163">
    <property type="protein sequence ID" value="CDJ40562.1"/>
    <property type="molecule type" value="Genomic_DNA"/>
</dbReference>
<dbReference type="PANTHER" id="PTHR33987:SF1">
    <property type="entry name" value="CALCINEURIN-LIKE METALLO-PHOSPHOESTERASE SUPERFAMILY PROTEIN"/>
    <property type="match status" value="1"/>
</dbReference>
<dbReference type="VEuPathDB" id="ToxoDB:ETH2_1237700"/>
<feature type="domain" description="PhoD-like phosphatase metallophosphatase" evidence="4">
    <location>
        <begin position="121"/>
        <end position="377"/>
    </location>
</feature>
<keyword evidence="3" id="KW-0472">Membrane</keyword>
<protein>
    <recommendedName>
        <fullName evidence="4">PhoD-like phosphatase metallophosphatase domain-containing protein</fullName>
    </recommendedName>
</protein>
<dbReference type="Proteomes" id="UP000030747">
    <property type="component" value="Unassembled WGS sequence"/>
</dbReference>
<evidence type="ECO:0000259" key="4">
    <source>
        <dbReference type="Pfam" id="PF09423"/>
    </source>
</evidence>
<organism evidence="5 6">
    <name type="scientific">Eimeria tenella</name>
    <name type="common">Coccidian parasite</name>
    <dbReference type="NCBI Taxonomy" id="5802"/>
    <lineage>
        <taxon>Eukaryota</taxon>
        <taxon>Sar</taxon>
        <taxon>Alveolata</taxon>
        <taxon>Apicomplexa</taxon>
        <taxon>Conoidasida</taxon>
        <taxon>Coccidia</taxon>
        <taxon>Eucoccidiorida</taxon>
        <taxon>Eimeriorina</taxon>
        <taxon>Eimeriidae</taxon>
        <taxon>Eimeria</taxon>
    </lineage>
</organism>
<feature type="transmembrane region" description="Helical" evidence="3">
    <location>
        <begin position="991"/>
        <end position="1024"/>
    </location>
</feature>
<reference evidence="5" key="2">
    <citation type="submission" date="2013-10" db="EMBL/GenBank/DDBJ databases">
        <authorList>
            <person name="Aslett M."/>
        </authorList>
    </citation>
    <scope>NUCLEOTIDE SEQUENCE [LARGE SCALE GENOMIC DNA]</scope>
    <source>
        <strain evidence="5">Houghton</strain>
    </source>
</reference>
<dbReference type="CDD" id="cd07389">
    <property type="entry name" value="MPP_PhoD"/>
    <property type="match status" value="1"/>
</dbReference>
<dbReference type="SUPFAM" id="SSF56300">
    <property type="entry name" value="Metallo-dependent phosphatases"/>
    <property type="match status" value="1"/>
</dbReference>